<gene>
    <name evidence="1" type="ORF">CPEL01642_LOCUS16135</name>
</gene>
<protein>
    <submittedName>
        <fullName evidence="1">Uncharacterized protein</fullName>
    </submittedName>
</protein>
<reference evidence="1" key="1">
    <citation type="submission" date="2021-01" db="EMBL/GenBank/DDBJ databases">
        <authorList>
            <person name="Corre E."/>
            <person name="Pelletier E."/>
            <person name="Niang G."/>
            <person name="Scheremetjew M."/>
            <person name="Finn R."/>
            <person name="Kale V."/>
            <person name="Holt S."/>
            <person name="Cochrane G."/>
            <person name="Meng A."/>
            <person name="Brown T."/>
            <person name="Cohen L."/>
        </authorList>
    </citation>
    <scope>NUCLEOTIDE SEQUENCE</scope>
    <source>
        <strain evidence="1">PLY182g</strain>
    </source>
</reference>
<name>A0A7S0LJD1_9EUKA</name>
<proteinExistence type="predicted"/>
<sequence length="470" mass="50646">MCYRKSGVSSAAVVQLLPQLQASAAVQRLDSFMDFTELHDANPKHGEEVATLSLAVGDDYVLQVPFCASASVFGAPSLEPCSETAPVWLHASIDSLQAELADCLRAHDVIGLCSRLGSMRKAQELLASAPLVERNAISLKWKEMRDVMEAALETQVTVCCDGLRAELQSAMVRPACGESPQRVPLPHAHRVLLNFEASGFWLALEPPLPMTLETLSSLCPHAHAPRVAKGSDEHGAPLLSLISERLKLQPPGARGTLVTRRVPVGASSYLKGGSGELKFAAEREHVQIWSVGHGPPRSVLVEALPVPDVRSLSNQLAQLRQIAAFVSVWSSAVHEPCLPRPATRVTLDTDEDTADVLAAQGSLEAAMSYRVELYAEAPNALSLLVLVPHGPATPDGTWQPHIAEVRMCVRAITQAQYVVRIVWETTFKTLRGVPPNSTMGDYISQLLVHSHSLPLALAYALSALQPLAQS</sequence>
<dbReference type="EMBL" id="HBEY01033830">
    <property type="protein sequence ID" value="CAD8612755.1"/>
    <property type="molecule type" value="Transcribed_RNA"/>
</dbReference>
<accession>A0A7S0LJD1</accession>
<organism evidence="1">
    <name type="scientific">Coccolithus braarudii</name>
    <dbReference type="NCBI Taxonomy" id="221442"/>
    <lineage>
        <taxon>Eukaryota</taxon>
        <taxon>Haptista</taxon>
        <taxon>Haptophyta</taxon>
        <taxon>Prymnesiophyceae</taxon>
        <taxon>Coccolithales</taxon>
        <taxon>Coccolithaceae</taxon>
        <taxon>Coccolithus</taxon>
    </lineage>
</organism>
<evidence type="ECO:0000313" key="1">
    <source>
        <dbReference type="EMBL" id="CAD8612755.1"/>
    </source>
</evidence>
<dbReference type="AlphaFoldDB" id="A0A7S0LJD1"/>